<evidence type="ECO:0000259" key="1">
    <source>
        <dbReference type="Pfam" id="PF07905"/>
    </source>
</evidence>
<dbReference type="InterPro" id="IPR051448">
    <property type="entry name" value="CdaR-like_regulators"/>
</dbReference>
<reference evidence="3" key="1">
    <citation type="submission" date="2020-03" db="EMBL/GenBank/DDBJ databases">
        <title>Draft sequencing of Paenibacilllus sp. S3N08.</title>
        <authorList>
            <person name="Kim D.-U."/>
        </authorList>
    </citation>
    <scope>NUCLEOTIDE SEQUENCE</scope>
    <source>
        <strain evidence="3">S3N08</strain>
    </source>
</reference>
<evidence type="ECO:0000313" key="4">
    <source>
        <dbReference type="Proteomes" id="UP001165962"/>
    </source>
</evidence>
<feature type="domain" description="Purine catabolism PurC-like" evidence="1">
    <location>
        <begin position="10"/>
        <end position="129"/>
    </location>
</feature>
<dbReference type="EMBL" id="JAAOIW010000004">
    <property type="protein sequence ID" value="NHN30588.1"/>
    <property type="molecule type" value="Genomic_DNA"/>
</dbReference>
<dbReference type="InterPro" id="IPR025736">
    <property type="entry name" value="PucR_C-HTH_dom"/>
</dbReference>
<dbReference type="Pfam" id="PF13556">
    <property type="entry name" value="HTH_30"/>
    <property type="match status" value="1"/>
</dbReference>
<evidence type="ECO:0000259" key="2">
    <source>
        <dbReference type="Pfam" id="PF13556"/>
    </source>
</evidence>
<gene>
    <name evidence="3" type="ORF">G9U52_12170</name>
</gene>
<dbReference type="PANTHER" id="PTHR33744">
    <property type="entry name" value="CARBOHYDRATE DIACID REGULATOR"/>
    <property type="match status" value="1"/>
</dbReference>
<comment type="caution">
    <text evidence="3">The sequence shown here is derived from an EMBL/GenBank/DDBJ whole genome shotgun (WGS) entry which is preliminary data.</text>
</comment>
<organism evidence="3 4">
    <name type="scientific">Paenibacillus agricola</name>
    <dbReference type="NCBI Taxonomy" id="2716264"/>
    <lineage>
        <taxon>Bacteria</taxon>
        <taxon>Bacillati</taxon>
        <taxon>Bacillota</taxon>
        <taxon>Bacilli</taxon>
        <taxon>Bacillales</taxon>
        <taxon>Paenibacillaceae</taxon>
        <taxon>Paenibacillus</taxon>
    </lineage>
</organism>
<dbReference type="RefSeq" id="WP_166149826.1">
    <property type="nucleotide sequence ID" value="NZ_JAAOIW010000004.1"/>
</dbReference>
<dbReference type="PANTHER" id="PTHR33744:SF1">
    <property type="entry name" value="DNA-BINDING TRANSCRIPTIONAL ACTIVATOR ADER"/>
    <property type="match status" value="1"/>
</dbReference>
<dbReference type="InterPro" id="IPR012914">
    <property type="entry name" value="PucR_dom"/>
</dbReference>
<name>A0ABX0J4L3_9BACL</name>
<keyword evidence="4" id="KW-1185">Reference proteome</keyword>
<dbReference type="Pfam" id="PF07905">
    <property type="entry name" value="PucR"/>
    <property type="match status" value="1"/>
</dbReference>
<accession>A0ABX0J4L3</accession>
<dbReference type="InterPro" id="IPR042070">
    <property type="entry name" value="PucR_C-HTH_sf"/>
</dbReference>
<evidence type="ECO:0000313" key="3">
    <source>
        <dbReference type="EMBL" id="NHN30588.1"/>
    </source>
</evidence>
<dbReference type="Gene3D" id="1.10.10.2840">
    <property type="entry name" value="PucR C-terminal helix-turn-helix domain"/>
    <property type="match status" value="1"/>
</dbReference>
<protein>
    <submittedName>
        <fullName evidence="3">PucR family transcriptional regulator</fullName>
    </submittedName>
</protein>
<proteinExistence type="predicted"/>
<dbReference type="Proteomes" id="UP001165962">
    <property type="component" value="Unassembled WGS sequence"/>
</dbReference>
<feature type="domain" description="PucR C-terminal helix-turn-helix" evidence="2">
    <location>
        <begin position="490"/>
        <end position="548"/>
    </location>
</feature>
<sequence>MNIDQLTIQDLLKRPLFHQAKLIAGHNGILRSVGWIHILEITSAMPYANKHDLILTTGLGIHQFSEQRRMYLQELIHLQAAGLCVELGHYFKSLPQDMVDLANEYHFPLIVFESPVRFVDITQDIHALLINKQYQILQNLELFSRKLQQLSLESTNIQAILKLLNEHTSLQVIYYSIVDKPSFAPSVSSAIAKKLVRQYQLELELPSSSSATSENTVFKLTAKKTILSQPVICLGQTLSFVGIVLNDQEPTEDQVLLLDYVGKAIAHILLRKLFLEQKTTESHSQLIHDILQHKVVNEEQALARIGLRRQNNGKYWFLAGIIEIEQPLSVQDEEEFEARNQDFLVLLRSLLSNNGIYNLLLAQNNQIHLLCVKESFASVLPINIFKEPLLKTLEQLRNTVFQNVARPLRIVTGFGSMKRRLVDASASFKEAFDTLSVSQSLSSKPLSPFYEDLGIYQIFKGMADLQQLDSFANYHLGSVLAYDQQYHSSLLETLETFLLCMGAKQETAERLFIHRQTLYHRLDKLKELLGEDYLQPAKRLCLEVALHAYKLNPRP</sequence>